<organism evidence="8 9">
    <name type="scientific">Bos indicus</name>
    <name type="common">Zebu</name>
    <dbReference type="NCBI Taxonomy" id="9915"/>
    <lineage>
        <taxon>Eukaryota</taxon>
        <taxon>Metazoa</taxon>
        <taxon>Chordata</taxon>
        <taxon>Craniata</taxon>
        <taxon>Vertebrata</taxon>
        <taxon>Euteleostomi</taxon>
        <taxon>Mammalia</taxon>
        <taxon>Eutheria</taxon>
        <taxon>Laurasiatheria</taxon>
        <taxon>Artiodactyla</taxon>
        <taxon>Ruminantia</taxon>
        <taxon>Pecora</taxon>
        <taxon>Bovidae</taxon>
        <taxon>Bovinae</taxon>
        <taxon>Bos</taxon>
    </lineage>
</organism>
<feature type="chain" id="PRO_5045902986" evidence="6">
    <location>
        <begin position="27"/>
        <end position="302"/>
    </location>
</feature>
<protein>
    <submittedName>
        <fullName evidence="9">Anthrax toxin receptor-like</fullName>
    </submittedName>
</protein>
<dbReference type="Proteomes" id="UP001652663">
    <property type="component" value="Chromosome 28"/>
</dbReference>
<dbReference type="KEGG" id="biu:109553934"/>
<dbReference type="GO" id="GO:0005886">
    <property type="term" value="C:plasma membrane"/>
    <property type="evidence" value="ECO:0007669"/>
    <property type="project" value="TreeGrafter"/>
</dbReference>
<evidence type="ECO:0000256" key="5">
    <source>
        <dbReference type="ARBA" id="ARBA00023136"/>
    </source>
</evidence>
<keyword evidence="4" id="KW-1133">Transmembrane helix</keyword>
<sequence>MESSGPWIPGPGLFLLLLLLPPLLSAGSFQHDVLNWRNFRHLDFGWKTIHRYLSPGWGSLHRSIRSKASKLHDCDGAFDFYLVLDASNGEGNTWNEICDLTERLLKRFTNPKLRISLITYSSVSNIILPLTSDRNELKQGLQRLRGVRPSGTRRLHDGLKRAGDEIAKIYSANNKAASMVYALTAGSLDKWTVWAAMRESNRLKNFKTKLYAIGMKNSQRNQLFEIVGAKTQVYELPKPDDMEGFIVSLVGNSCKQVMGGDTYYACVGESYHLGFYAPDLSPDKISDYTCRYKLDKNKVYSK</sequence>
<dbReference type="Pfam" id="PF00092">
    <property type="entry name" value="VWA"/>
    <property type="match status" value="1"/>
</dbReference>
<dbReference type="GO" id="GO:0004888">
    <property type="term" value="F:transmembrane signaling receptor activity"/>
    <property type="evidence" value="ECO:0007669"/>
    <property type="project" value="TreeGrafter"/>
</dbReference>
<dbReference type="GO" id="GO:0009986">
    <property type="term" value="C:cell surface"/>
    <property type="evidence" value="ECO:0007669"/>
    <property type="project" value="TreeGrafter"/>
</dbReference>
<evidence type="ECO:0000256" key="4">
    <source>
        <dbReference type="ARBA" id="ARBA00022989"/>
    </source>
</evidence>
<evidence type="ECO:0000256" key="2">
    <source>
        <dbReference type="ARBA" id="ARBA00022692"/>
    </source>
</evidence>
<evidence type="ECO:0000256" key="6">
    <source>
        <dbReference type="SAM" id="SignalP"/>
    </source>
</evidence>
<evidence type="ECO:0000313" key="8">
    <source>
        <dbReference type="Proteomes" id="UP001652663"/>
    </source>
</evidence>
<dbReference type="PANTHER" id="PTHR16059">
    <property type="entry name" value="ANTHRAX TOXIN RECEPTOR"/>
    <property type="match status" value="1"/>
</dbReference>
<dbReference type="InterPro" id="IPR036465">
    <property type="entry name" value="vWFA_dom_sf"/>
</dbReference>
<evidence type="ECO:0000259" key="7">
    <source>
        <dbReference type="PROSITE" id="PS50234"/>
    </source>
</evidence>
<dbReference type="InterPro" id="IPR002035">
    <property type="entry name" value="VWF_A"/>
</dbReference>
<comment type="subcellular location">
    <subcellularLocation>
        <location evidence="1">Membrane</location>
        <topology evidence="1">Single-pass membrane protein</topology>
    </subcellularLocation>
</comment>
<dbReference type="Gene3D" id="3.40.50.410">
    <property type="entry name" value="von Willebrand factor, type A domain"/>
    <property type="match status" value="1"/>
</dbReference>
<keyword evidence="3 6" id="KW-0732">Signal</keyword>
<feature type="domain" description="VWFA" evidence="7">
    <location>
        <begin position="79"/>
        <end position="250"/>
    </location>
</feature>
<accession>A0A6P5BJ36</accession>
<dbReference type="SMART" id="SM00327">
    <property type="entry name" value="VWA"/>
    <property type="match status" value="1"/>
</dbReference>
<dbReference type="RefSeq" id="XP_019809824.2">
    <property type="nucleotide sequence ID" value="XM_019954265.2"/>
</dbReference>
<dbReference type="GO" id="GO:0046872">
    <property type="term" value="F:metal ion binding"/>
    <property type="evidence" value="ECO:0007669"/>
    <property type="project" value="UniProtKB-KW"/>
</dbReference>
<keyword evidence="2" id="KW-0812">Transmembrane</keyword>
<dbReference type="PROSITE" id="PS50234">
    <property type="entry name" value="VWFA"/>
    <property type="match status" value="1"/>
</dbReference>
<feature type="signal peptide" evidence="6">
    <location>
        <begin position="1"/>
        <end position="26"/>
    </location>
</feature>
<evidence type="ECO:0000256" key="1">
    <source>
        <dbReference type="ARBA" id="ARBA00004167"/>
    </source>
</evidence>
<evidence type="ECO:0000313" key="9">
    <source>
        <dbReference type="RefSeq" id="XP_019809824.2"/>
    </source>
</evidence>
<gene>
    <name evidence="9" type="primary">LOC109553934</name>
</gene>
<dbReference type="SUPFAM" id="SSF53300">
    <property type="entry name" value="vWA-like"/>
    <property type="match status" value="1"/>
</dbReference>
<dbReference type="PANTHER" id="PTHR16059:SF13">
    <property type="entry name" value="ANTHRAX TOXIN RECEPTOR 2"/>
    <property type="match status" value="1"/>
</dbReference>
<name>A0A6P5BJ36_BOSIN</name>
<reference evidence="9" key="1">
    <citation type="submission" date="2025-08" db="UniProtKB">
        <authorList>
            <consortium name="RefSeq"/>
        </authorList>
    </citation>
    <scope>IDENTIFICATION</scope>
    <source>
        <tissue evidence="9">Blood</tissue>
    </source>
</reference>
<proteinExistence type="predicted"/>
<keyword evidence="5" id="KW-0472">Membrane</keyword>
<dbReference type="OrthoDB" id="9808409at2759"/>
<keyword evidence="8" id="KW-1185">Reference proteome</keyword>
<dbReference type="GeneID" id="109553934"/>
<evidence type="ECO:0000256" key="3">
    <source>
        <dbReference type="ARBA" id="ARBA00022729"/>
    </source>
</evidence>